<evidence type="ECO:0000313" key="3">
    <source>
        <dbReference type="Proteomes" id="UP000729733"/>
    </source>
</evidence>
<organism evidence="2 3">
    <name type="scientific">Waterburya agarophytonicola KI4</name>
    <dbReference type="NCBI Taxonomy" id="2874699"/>
    <lineage>
        <taxon>Bacteria</taxon>
        <taxon>Bacillati</taxon>
        <taxon>Cyanobacteriota</taxon>
        <taxon>Cyanophyceae</taxon>
        <taxon>Pleurocapsales</taxon>
        <taxon>Hyellaceae</taxon>
        <taxon>Waterburya</taxon>
        <taxon>Waterburya agarophytonicola</taxon>
    </lineage>
</organism>
<name>A0A964BXE2_9CYAN</name>
<proteinExistence type="predicted"/>
<protein>
    <submittedName>
        <fullName evidence="2">Uncharacterized protein</fullName>
    </submittedName>
</protein>
<accession>A0A964BXE2</accession>
<reference evidence="2" key="1">
    <citation type="journal article" date="2021" name="Antonie Van Leeuwenhoek">
        <title>Draft genome and description of Waterburya agarophytonicola gen. nov. sp. nov. (Pleurocapsales, Cyanobacteria): a seaweed symbiont.</title>
        <authorList>
            <person name="Bonthond G."/>
            <person name="Shalygin S."/>
            <person name="Bayer T."/>
            <person name="Weinberger F."/>
        </authorList>
    </citation>
    <scope>NUCLEOTIDE SEQUENCE</scope>
    <source>
        <strain evidence="2">KI4</strain>
    </source>
</reference>
<sequence length="71" mass="8229">MNAYLQGDWGSQNVTVDDERDKPNGMATRRDNQEVDKGAVFRHWYDLARKLGYCSGQEMREEEQWVCLSGS</sequence>
<dbReference type="AlphaFoldDB" id="A0A964BXE2"/>
<feature type="region of interest" description="Disordered" evidence="1">
    <location>
        <begin position="1"/>
        <end position="30"/>
    </location>
</feature>
<evidence type="ECO:0000256" key="1">
    <source>
        <dbReference type="SAM" id="MobiDB-lite"/>
    </source>
</evidence>
<gene>
    <name evidence="2" type="ORF">I4641_23765</name>
</gene>
<dbReference type="EMBL" id="JADWDC010000149">
    <property type="protein sequence ID" value="MCC0179947.1"/>
    <property type="molecule type" value="Genomic_DNA"/>
</dbReference>
<comment type="caution">
    <text evidence="2">The sequence shown here is derived from an EMBL/GenBank/DDBJ whole genome shotgun (WGS) entry which is preliminary data.</text>
</comment>
<dbReference type="RefSeq" id="WP_229643049.1">
    <property type="nucleotide sequence ID" value="NZ_JADWDC010000149.1"/>
</dbReference>
<feature type="compositionally biased region" description="Basic and acidic residues" evidence="1">
    <location>
        <begin position="17"/>
        <end position="30"/>
    </location>
</feature>
<dbReference type="Proteomes" id="UP000729733">
    <property type="component" value="Unassembled WGS sequence"/>
</dbReference>
<keyword evidence="3" id="KW-1185">Reference proteome</keyword>
<evidence type="ECO:0000313" key="2">
    <source>
        <dbReference type="EMBL" id="MCC0179947.1"/>
    </source>
</evidence>